<accession>A0A0F7ZZR7</accession>
<dbReference type="InterPro" id="IPR029058">
    <property type="entry name" value="AB_hydrolase_fold"/>
</dbReference>
<dbReference type="InterPro" id="IPR002921">
    <property type="entry name" value="Fungal_lipase-type"/>
</dbReference>
<evidence type="ECO:0000259" key="4">
    <source>
        <dbReference type="Pfam" id="PF01764"/>
    </source>
</evidence>
<dbReference type="SUPFAM" id="SSF53474">
    <property type="entry name" value="alpha/beta-Hydrolases"/>
    <property type="match status" value="1"/>
</dbReference>
<keyword evidence="1 3" id="KW-0732">Signal</keyword>
<proteinExistence type="predicted"/>
<evidence type="ECO:0000256" key="1">
    <source>
        <dbReference type="ARBA" id="ARBA00022729"/>
    </source>
</evidence>
<dbReference type="AlphaFoldDB" id="A0A0F7ZZR7"/>
<feature type="domain" description="Fungal lipase-type" evidence="4">
    <location>
        <begin position="86"/>
        <end position="220"/>
    </location>
</feature>
<keyword evidence="6" id="KW-1185">Reference proteome</keyword>
<keyword evidence="2" id="KW-0378">Hydrolase</keyword>
<gene>
    <name evidence="5" type="ORF">HIM_05809</name>
</gene>
<dbReference type="OrthoDB" id="426718at2759"/>
<evidence type="ECO:0000313" key="5">
    <source>
        <dbReference type="EMBL" id="KJZ74692.1"/>
    </source>
</evidence>
<dbReference type="InterPro" id="IPR051299">
    <property type="entry name" value="AB_hydrolase_lip/est"/>
</dbReference>
<dbReference type="Proteomes" id="UP000054481">
    <property type="component" value="Unassembled WGS sequence"/>
</dbReference>
<dbReference type="GO" id="GO:0006629">
    <property type="term" value="P:lipid metabolic process"/>
    <property type="evidence" value="ECO:0007669"/>
    <property type="project" value="InterPro"/>
</dbReference>
<evidence type="ECO:0000256" key="3">
    <source>
        <dbReference type="SAM" id="SignalP"/>
    </source>
</evidence>
<dbReference type="EMBL" id="KQ030523">
    <property type="protein sequence ID" value="KJZ74692.1"/>
    <property type="molecule type" value="Genomic_DNA"/>
</dbReference>
<dbReference type="PANTHER" id="PTHR46640:SF1">
    <property type="entry name" value="FUNGAL LIPASE-LIKE DOMAIN-CONTAINING PROTEIN-RELATED"/>
    <property type="match status" value="1"/>
</dbReference>
<organism evidence="5 6">
    <name type="scientific">Hirsutella minnesotensis 3608</name>
    <dbReference type="NCBI Taxonomy" id="1043627"/>
    <lineage>
        <taxon>Eukaryota</taxon>
        <taxon>Fungi</taxon>
        <taxon>Dikarya</taxon>
        <taxon>Ascomycota</taxon>
        <taxon>Pezizomycotina</taxon>
        <taxon>Sordariomycetes</taxon>
        <taxon>Hypocreomycetidae</taxon>
        <taxon>Hypocreales</taxon>
        <taxon>Ophiocordycipitaceae</taxon>
        <taxon>Hirsutella</taxon>
    </lineage>
</organism>
<feature type="chain" id="PRO_5002526721" description="Fungal lipase-type domain-containing protein" evidence="3">
    <location>
        <begin position="25"/>
        <end position="324"/>
    </location>
</feature>
<dbReference type="PANTHER" id="PTHR46640">
    <property type="entry name" value="TRIACYLGLYCEROL LIPASE, PUTATIVE (AFU_ORTHOLOGUE AFUA_6G06510)-RELATED"/>
    <property type="match status" value="1"/>
</dbReference>
<dbReference type="CDD" id="cd00519">
    <property type="entry name" value="Lipase_3"/>
    <property type="match status" value="1"/>
</dbReference>
<name>A0A0F7ZZR7_9HYPO</name>
<protein>
    <recommendedName>
        <fullName evidence="4">Fungal lipase-type domain-containing protein</fullName>
    </recommendedName>
</protein>
<dbReference type="Pfam" id="PF01764">
    <property type="entry name" value="Lipase_3"/>
    <property type="match status" value="1"/>
</dbReference>
<feature type="signal peptide" evidence="3">
    <location>
        <begin position="1"/>
        <end position="24"/>
    </location>
</feature>
<evidence type="ECO:0000256" key="2">
    <source>
        <dbReference type="ARBA" id="ARBA00022801"/>
    </source>
</evidence>
<dbReference type="Gene3D" id="3.40.50.1820">
    <property type="entry name" value="alpha/beta hydrolase"/>
    <property type="match status" value="1"/>
</dbReference>
<reference evidence="5 6" key="1">
    <citation type="journal article" date="2014" name="Genome Biol. Evol.">
        <title>Comparative genomics and transcriptomics analyses reveal divergent lifestyle features of nematode endoparasitic fungus Hirsutella minnesotensis.</title>
        <authorList>
            <person name="Lai Y."/>
            <person name="Liu K."/>
            <person name="Zhang X."/>
            <person name="Zhang X."/>
            <person name="Li K."/>
            <person name="Wang N."/>
            <person name="Shu C."/>
            <person name="Wu Y."/>
            <person name="Wang C."/>
            <person name="Bushley K.E."/>
            <person name="Xiang M."/>
            <person name="Liu X."/>
        </authorList>
    </citation>
    <scope>NUCLEOTIDE SEQUENCE [LARGE SCALE GENOMIC DNA]</scope>
    <source>
        <strain evidence="5 6">3608</strain>
    </source>
</reference>
<evidence type="ECO:0000313" key="6">
    <source>
        <dbReference type="Proteomes" id="UP000054481"/>
    </source>
</evidence>
<sequence>MFWTSTALSVASLQALCFVRLAFGDTTPASPDQIAQFVRYAKICTAVYQPNCKTPPEGIQVLESFKNAPTDTNGWIAKDPKSNEIIVAFRGSNTLKNFGTDLTFVPVEYKSIGVEGCQGCQVHKGFLDSWNSVADQVMGTVKKQMEENKGARLTVTGHSLGGAIASLATMSMIGSGMNVEVVTYGQPRTGNKAYADFVDSKAPEFRRVTHSNDGVPQIALNALGFQHHSTEFWQPDDKAESTVKCQGQEPKGIVSTTGLVINAAHVSYMGVQMANLPGAGVVCGEKDGLLSLNTVNTIGNFIGLPTIPQPKAVPPPKRRRFVQF</sequence>
<dbReference type="GO" id="GO:0016787">
    <property type="term" value="F:hydrolase activity"/>
    <property type="evidence" value="ECO:0007669"/>
    <property type="project" value="UniProtKB-KW"/>
</dbReference>